<evidence type="ECO:0000256" key="1">
    <source>
        <dbReference type="ARBA" id="ARBA00008307"/>
    </source>
</evidence>
<feature type="region of interest" description="Disordered" evidence="2">
    <location>
        <begin position="326"/>
        <end position="370"/>
    </location>
</feature>
<evidence type="ECO:0000313" key="6">
    <source>
        <dbReference type="Proteomes" id="UP001497623"/>
    </source>
</evidence>
<feature type="compositionally biased region" description="Acidic residues" evidence="2">
    <location>
        <begin position="240"/>
        <end position="255"/>
    </location>
</feature>
<dbReference type="AlphaFoldDB" id="A0AAV2SM05"/>
<feature type="region of interest" description="Disordered" evidence="2">
    <location>
        <begin position="216"/>
        <end position="306"/>
    </location>
</feature>
<feature type="non-terminal residue" evidence="5">
    <location>
        <position position="798"/>
    </location>
</feature>
<dbReference type="Pfam" id="PF03281">
    <property type="entry name" value="Mab-21"/>
    <property type="match status" value="1"/>
</dbReference>
<dbReference type="EMBL" id="CAXKWB010097669">
    <property type="protein sequence ID" value="CAL4221920.1"/>
    <property type="molecule type" value="Genomic_DNA"/>
</dbReference>
<evidence type="ECO:0000259" key="3">
    <source>
        <dbReference type="Pfam" id="PF03281"/>
    </source>
</evidence>
<feature type="region of interest" description="Disordered" evidence="2">
    <location>
        <begin position="392"/>
        <end position="429"/>
    </location>
</feature>
<evidence type="ECO:0008006" key="7">
    <source>
        <dbReference type="Google" id="ProtNLM"/>
    </source>
</evidence>
<accession>A0AAV2SM05</accession>
<comment type="similarity">
    <text evidence="1">Belongs to the mab-21 family.</text>
</comment>
<dbReference type="Gene3D" id="1.10.1410.40">
    <property type="match status" value="1"/>
</dbReference>
<dbReference type="InterPro" id="IPR046906">
    <property type="entry name" value="Mab-21_HhH/H2TH-like"/>
</dbReference>
<sequence length="798" mass="93921">MRSPNKTRPRAFSDEHKGGGMHKPQVIIVFIKFRWVRIWEKFLVSIEILMNDLNNWAAQAKLNTIPSVLHFGDNKINREKSVKYLGVTLEEHLNWNEHVQNVCNSLKKCFNIFYGIRDYISIDQIRTIYYSLVYSKISYALAVYVVHDNVEVYPDERFEELQQIQYNNPDGPAYRFCAELSKRHMGYIRLRTVDIIRGVSRNNIYEEIYSCLPITDENKPDPIVDPRPLRRVASFKEQDYADDEDEEDEEDDNDFQEIPSHYRNRITEKETIQEDEEDEVPDMEDAPRIVAKPRAERRPSGVMPEHIEQLRASYMKTRDEANKNLKEKQSLKGKQDKNKVKFNPPQNTQKDQGPNMGRRGSGTMVFPKMGPSMNKMKVVLRTEMSELFKKLDGIEEESEEESDEDKNEEDGSNFTSKVHERRSSIAQTPLFPANRRASISVVLEGQGQNEIIDVVEESSDDEPKGPDISAKINEGCFLNRKIKFKGNNAYGLDTRQELRTYLSSERYLECFEEDFPQISELLGKENLRDNCKTQPPAVFAEELIIEGIGPKFRTEFIPTLILKEWPQFAFEWRIRERNAKIDHSNKMIYRWPTKEKVEEVCEVGCNLVPIGHYDPRNPNKVMKIEWQIQFAKAEQILLRSLGHSQIRLMLIIEALFRDHLGDNVHGLRTQHLRYIMFWMCEHNFRDWSEEKLGTKLKAYLKTFYNCLANEHLPHYFMFKVNLMENIPDKYKRTIQALVRNMRDNLPLYLMHTFKRFRFEEDFYPDLDVQELYKLVTPKNWSIAQINPKLLGLVEPVVE</sequence>
<dbReference type="Pfam" id="PF20266">
    <property type="entry name" value="Mab-21_C"/>
    <property type="match status" value="1"/>
</dbReference>
<organism evidence="5 6">
    <name type="scientific">Meganyctiphanes norvegica</name>
    <name type="common">Northern krill</name>
    <name type="synonym">Thysanopoda norvegica</name>
    <dbReference type="NCBI Taxonomy" id="48144"/>
    <lineage>
        <taxon>Eukaryota</taxon>
        <taxon>Metazoa</taxon>
        <taxon>Ecdysozoa</taxon>
        <taxon>Arthropoda</taxon>
        <taxon>Crustacea</taxon>
        <taxon>Multicrustacea</taxon>
        <taxon>Malacostraca</taxon>
        <taxon>Eumalacostraca</taxon>
        <taxon>Eucarida</taxon>
        <taxon>Euphausiacea</taxon>
        <taxon>Euphausiidae</taxon>
        <taxon>Meganyctiphanes</taxon>
    </lineage>
</organism>
<evidence type="ECO:0000313" key="5">
    <source>
        <dbReference type="EMBL" id="CAL4221920.1"/>
    </source>
</evidence>
<feature type="compositionally biased region" description="Basic and acidic residues" evidence="2">
    <location>
        <begin position="216"/>
        <end position="239"/>
    </location>
</feature>
<comment type="caution">
    <text evidence="5">The sequence shown here is derived from an EMBL/GenBank/DDBJ whole genome shotgun (WGS) entry which is preliminary data.</text>
</comment>
<dbReference type="Proteomes" id="UP001497623">
    <property type="component" value="Unassembled WGS sequence"/>
</dbReference>
<feature type="compositionally biased region" description="Acidic residues" evidence="2">
    <location>
        <begin position="394"/>
        <end position="411"/>
    </location>
</feature>
<evidence type="ECO:0000256" key="2">
    <source>
        <dbReference type="SAM" id="MobiDB-lite"/>
    </source>
</evidence>
<feature type="domain" description="Mab-21-like nucleotidyltransferase" evidence="3">
    <location>
        <begin position="498"/>
        <end position="639"/>
    </location>
</feature>
<name>A0AAV2SM05_MEGNR</name>
<feature type="domain" description="Mab-21-like HhH/H2TH-like" evidence="4">
    <location>
        <begin position="661"/>
        <end position="732"/>
    </location>
</feature>
<gene>
    <name evidence="5" type="ORF">MNOR_LOCUS39141</name>
</gene>
<dbReference type="PANTHER" id="PTHR10656:SF69">
    <property type="entry name" value="MAB-21-LIKE HHH_H2TH-LIKE DOMAIN-CONTAINING PROTEIN"/>
    <property type="match status" value="1"/>
</dbReference>
<keyword evidence="6" id="KW-1185">Reference proteome</keyword>
<dbReference type="InterPro" id="IPR024810">
    <property type="entry name" value="MAB21L/cGLR"/>
</dbReference>
<dbReference type="SMART" id="SM01265">
    <property type="entry name" value="Mab-21"/>
    <property type="match status" value="1"/>
</dbReference>
<feature type="compositionally biased region" description="Acidic residues" evidence="2">
    <location>
        <begin position="273"/>
        <end position="284"/>
    </location>
</feature>
<feature type="compositionally biased region" description="Basic and acidic residues" evidence="2">
    <location>
        <begin position="293"/>
        <end position="306"/>
    </location>
</feature>
<dbReference type="PANTHER" id="PTHR10656">
    <property type="entry name" value="CELL FATE DETERMINING PROTEIN MAB21-RELATED"/>
    <property type="match status" value="1"/>
</dbReference>
<reference evidence="5 6" key="1">
    <citation type="submission" date="2024-05" db="EMBL/GenBank/DDBJ databases">
        <authorList>
            <person name="Wallberg A."/>
        </authorList>
    </citation>
    <scope>NUCLEOTIDE SEQUENCE [LARGE SCALE GENOMIC DNA]</scope>
</reference>
<dbReference type="InterPro" id="IPR046903">
    <property type="entry name" value="Mab-21-like_nuc_Trfase"/>
</dbReference>
<evidence type="ECO:0000259" key="4">
    <source>
        <dbReference type="Pfam" id="PF20266"/>
    </source>
</evidence>
<protein>
    <recommendedName>
        <fullName evidence="7">Mab-21-like HhH/H2TH-like domain-containing protein</fullName>
    </recommendedName>
</protein>
<proteinExistence type="inferred from homology"/>
<feature type="compositionally biased region" description="Basic and acidic residues" evidence="2">
    <location>
        <begin position="326"/>
        <end position="339"/>
    </location>
</feature>